<comment type="caution">
    <text evidence="14">The sequence shown here is derived from an EMBL/GenBank/DDBJ whole genome shotgun (WGS) entry which is preliminary data.</text>
</comment>
<evidence type="ECO:0000256" key="4">
    <source>
        <dbReference type="ARBA" id="ARBA00006511"/>
    </source>
</evidence>
<dbReference type="Gene3D" id="2.60.120.620">
    <property type="entry name" value="q2cbj1_9rhob like domain"/>
    <property type="match status" value="1"/>
</dbReference>
<dbReference type="Pfam" id="PF23558">
    <property type="entry name" value="TPR_P4H"/>
    <property type="match status" value="1"/>
</dbReference>
<gene>
    <name evidence="14" type="ORF">GHT06_021438</name>
</gene>
<dbReference type="AlphaFoldDB" id="A0AAD5L1G3"/>
<reference evidence="14 15" key="1">
    <citation type="submission" date="2022-05" db="EMBL/GenBank/DDBJ databases">
        <title>A multi-omics perspective on studying reproductive biology in Daphnia sinensis.</title>
        <authorList>
            <person name="Jia J."/>
        </authorList>
    </citation>
    <scope>NUCLEOTIDE SEQUENCE [LARGE SCALE GENOMIC DNA]</scope>
    <source>
        <strain evidence="14 15">WSL</strain>
    </source>
</reference>
<proteinExistence type="inferred from homology"/>
<evidence type="ECO:0000256" key="1">
    <source>
        <dbReference type="ARBA" id="ARBA00001961"/>
    </source>
</evidence>
<protein>
    <recommendedName>
        <fullName evidence="5">procollagen-proline 4-dioxygenase</fullName>
        <ecNumber evidence="5">1.14.11.2</ecNumber>
    </recommendedName>
</protein>
<evidence type="ECO:0000256" key="10">
    <source>
        <dbReference type="ARBA" id="ARBA00023002"/>
    </source>
</evidence>
<keyword evidence="10" id="KW-0560">Oxidoreductase</keyword>
<evidence type="ECO:0000256" key="11">
    <source>
        <dbReference type="ARBA" id="ARBA00023004"/>
    </source>
</evidence>
<name>A0AAD5L1G3_9CRUS</name>
<comment type="cofactor">
    <cofactor evidence="1">
        <name>L-ascorbate</name>
        <dbReference type="ChEBI" id="CHEBI:38290"/>
    </cofactor>
</comment>
<dbReference type="GO" id="GO:0031418">
    <property type="term" value="F:L-ascorbic acid binding"/>
    <property type="evidence" value="ECO:0007669"/>
    <property type="project" value="UniProtKB-KW"/>
</dbReference>
<dbReference type="GO" id="GO:0005506">
    <property type="term" value="F:iron ion binding"/>
    <property type="evidence" value="ECO:0007669"/>
    <property type="project" value="InterPro"/>
</dbReference>
<dbReference type="Proteomes" id="UP000820818">
    <property type="component" value="Linkage Group LG9"/>
</dbReference>
<dbReference type="SUPFAM" id="SSF48452">
    <property type="entry name" value="TPR-like"/>
    <property type="match status" value="1"/>
</dbReference>
<evidence type="ECO:0000256" key="5">
    <source>
        <dbReference type="ARBA" id="ARBA00012269"/>
    </source>
</evidence>
<comment type="subcellular location">
    <subcellularLocation>
        <location evidence="3">Endoplasmic reticulum lumen</location>
    </subcellularLocation>
</comment>
<evidence type="ECO:0000256" key="8">
    <source>
        <dbReference type="ARBA" id="ARBA00022896"/>
    </source>
</evidence>
<dbReference type="InterPro" id="IPR044862">
    <property type="entry name" value="Pro_4_hyd_alph_FE2OG_OXY"/>
</dbReference>
<dbReference type="InterPro" id="IPR059068">
    <property type="entry name" value="TPR_P4H"/>
</dbReference>
<dbReference type="InterPro" id="IPR045054">
    <property type="entry name" value="P4HA-like"/>
</dbReference>
<dbReference type="GO" id="GO:0004656">
    <property type="term" value="F:procollagen-proline 4-dioxygenase activity"/>
    <property type="evidence" value="ECO:0007669"/>
    <property type="project" value="UniProtKB-EC"/>
</dbReference>
<evidence type="ECO:0000256" key="9">
    <source>
        <dbReference type="ARBA" id="ARBA00022964"/>
    </source>
</evidence>
<keyword evidence="12" id="KW-0325">Glycoprotein</keyword>
<evidence type="ECO:0000256" key="2">
    <source>
        <dbReference type="ARBA" id="ARBA00002035"/>
    </source>
</evidence>
<dbReference type="PANTHER" id="PTHR10869:SF244">
    <property type="entry name" value="PROLYL 4-HYDROXYLASE SUBUNIT ALPHA-2"/>
    <property type="match status" value="1"/>
</dbReference>
<dbReference type="Pfam" id="PF08336">
    <property type="entry name" value="P4Ha_N"/>
    <property type="match status" value="1"/>
</dbReference>
<keyword evidence="7" id="KW-0256">Endoplasmic reticulum</keyword>
<comment type="similarity">
    <text evidence="4">Belongs to the P4HA family.</text>
</comment>
<dbReference type="InterPro" id="IPR006620">
    <property type="entry name" value="Pro_4_hyd_alph"/>
</dbReference>
<dbReference type="SMART" id="SM00702">
    <property type="entry name" value="P4Hc"/>
    <property type="match status" value="1"/>
</dbReference>
<dbReference type="Gene3D" id="6.10.140.1460">
    <property type="match status" value="1"/>
</dbReference>
<keyword evidence="8" id="KW-0847">Vitamin C</keyword>
<dbReference type="FunFam" id="1.25.40.10:FF:000006">
    <property type="entry name" value="Prolyl 4-hydroxylase subunit alpha 2"/>
    <property type="match status" value="1"/>
</dbReference>
<comment type="function">
    <text evidence="2">Catalyzes the post-translational formation of 4-hydroxyproline in -Xaa-Pro-Gly- sequences in collagens and other proteins.</text>
</comment>
<keyword evidence="9" id="KW-0223">Dioxygenase</keyword>
<sequence length="587" mass="67464">MAFLYHFTSSNFQHLPPLSLTNSLAQVNQRNSSRRRKLFTELGNIISGTFHVLILLYDAEVFNFLFFLVFRIKITRMMNWMDLSDDISALEIQPSKHKQLEDECCFCQTRFLKEYESMYQEASVDASKYLANPINAYLLVKRLTSDWKKVEKIMSQNSGSAVVKNITQHRSVLRFPSDDDLKGAAVALMRLQDTYKLDTHSLAEGKLLGKKYSRHLTAGDCWELGRQSYNNGDHYHTVLWMAEALNKFEKESSKTVAKENVLDYLAFSTYKQGNLEEALQLTDELLKIVPYHERAIGNKKHYEKLLLQRGIVYRNGENSNTNLSETFSTANLKLIKPTGSTDNWDVYEQLCRGEKLMDPKIEGRLRCRYITRNVPFFFIQPIKMEEASLEPLIVVYHDVISDEEIATVKKLAQPKFQRATVQKRETGEREVSTYRIAKSSWLKNEEHDYVLKIDRRVGDITGLDMATAEDLQVCNYGIGGHYEPHYDHARKGEVQKDFGWGNRIATWLFYMSDVEAGGATVFPKLNLSLWPKKGSAAFWYNLGPNGEGNDLTQHAACPVLTGSKWVGPRTADWRNCGIVCVIVMSWW</sequence>
<dbReference type="InterPro" id="IPR011990">
    <property type="entry name" value="TPR-like_helical_dom_sf"/>
</dbReference>
<evidence type="ECO:0000256" key="6">
    <source>
        <dbReference type="ARBA" id="ARBA00022723"/>
    </source>
</evidence>
<dbReference type="FunFam" id="2.60.120.620:FF:000001">
    <property type="entry name" value="Prolyl 4-hydroxylase subunit alpha 2"/>
    <property type="match status" value="1"/>
</dbReference>
<dbReference type="InterPro" id="IPR005123">
    <property type="entry name" value="Oxoglu/Fe-dep_dioxygenase_dom"/>
</dbReference>
<dbReference type="EC" id="1.14.11.2" evidence="5"/>
<keyword evidence="11" id="KW-0408">Iron</keyword>
<dbReference type="PROSITE" id="PS51471">
    <property type="entry name" value="FE2OG_OXY"/>
    <property type="match status" value="1"/>
</dbReference>
<dbReference type="PANTHER" id="PTHR10869">
    <property type="entry name" value="PROLYL 4-HYDROXYLASE ALPHA SUBUNIT"/>
    <property type="match status" value="1"/>
</dbReference>
<dbReference type="InterPro" id="IPR013547">
    <property type="entry name" value="P4H_N"/>
</dbReference>
<organism evidence="14 15">
    <name type="scientific">Daphnia sinensis</name>
    <dbReference type="NCBI Taxonomy" id="1820382"/>
    <lineage>
        <taxon>Eukaryota</taxon>
        <taxon>Metazoa</taxon>
        <taxon>Ecdysozoa</taxon>
        <taxon>Arthropoda</taxon>
        <taxon>Crustacea</taxon>
        <taxon>Branchiopoda</taxon>
        <taxon>Diplostraca</taxon>
        <taxon>Cladocera</taxon>
        <taxon>Anomopoda</taxon>
        <taxon>Daphniidae</taxon>
        <taxon>Daphnia</taxon>
        <taxon>Daphnia similis group</taxon>
    </lineage>
</organism>
<keyword evidence="15" id="KW-1185">Reference proteome</keyword>
<evidence type="ECO:0000256" key="3">
    <source>
        <dbReference type="ARBA" id="ARBA00004319"/>
    </source>
</evidence>
<dbReference type="Pfam" id="PF13640">
    <property type="entry name" value="2OG-FeII_Oxy_3"/>
    <property type="match status" value="1"/>
</dbReference>
<keyword evidence="6" id="KW-0479">Metal-binding</keyword>
<evidence type="ECO:0000256" key="12">
    <source>
        <dbReference type="ARBA" id="ARBA00023180"/>
    </source>
</evidence>
<evidence type="ECO:0000256" key="7">
    <source>
        <dbReference type="ARBA" id="ARBA00022824"/>
    </source>
</evidence>
<evidence type="ECO:0000313" key="14">
    <source>
        <dbReference type="EMBL" id="KAI9553520.1"/>
    </source>
</evidence>
<evidence type="ECO:0000259" key="13">
    <source>
        <dbReference type="PROSITE" id="PS51471"/>
    </source>
</evidence>
<dbReference type="GO" id="GO:0005788">
    <property type="term" value="C:endoplasmic reticulum lumen"/>
    <property type="evidence" value="ECO:0007669"/>
    <property type="project" value="UniProtKB-SubCell"/>
</dbReference>
<accession>A0AAD5L1G3</accession>
<feature type="domain" description="Fe2OG dioxygenase" evidence="13">
    <location>
        <begin position="467"/>
        <end position="580"/>
    </location>
</feature>
<dbReference type="EMBL" id="WJBH02000009">
    <property type="protein sequence ID" value="KAI9553520.1"/>
    <property type="molecule type" value="Genomic_DNA"/>
</dbReference>
<dbReference type="Gene3D" id="1.25.40.10">
    <property type="entry name" value="Tetratricopeptide repeat domain"/>
    <property type="match status" value="1"/>
</dbReference>
<evidence type="ECO:0000313" key="15">
    <source>
        <dbReference type="Proteomes" id="UP000820818"/>
    </source>
</evidence>